<reference evidence="2 3" key="1">
    <citation type="journal article" date="2015" name="BMC Genomics">
        <title>Comparative genomics of Fructobacillus spp. and Leuconostoc spp. reveals niche-specific evolution of Fructobacillus spp.</title>
        <authorList>
            <person name="Endo A."/>
            <person name="Tanizawa Y."/>
            <person name="Tanaka N."/>
            <person name="Maeno S."/>
            <person name="Kumar H."/>
            <person name="Shiwa Y."/>
            <person name="Okada S."/>
            <person name="Yoshikawa H."/>
            <person name="Dicks L."/>
            <person name="Nakagawa J."/>
            <person name="Arita M."/>
        </authorList>
    </citation>
    <scope>NUCLEOTIDE SEQUENCE [LARGE SCALE GENOMIC DNA]</scope>
    <source>
        <strain evidence="2 3">DSM 15468</strain>
    </source>
</reference>
<feature type="transmembrane region" description="Helical" evidence="1">
    <location>
        <begin position="126"/>
        <end position="143"/>
    </location>
</feature>
<feature type="transmembrane region" description="Helical" evidence="1">
    <location>
        <begin position="96"/>
        <end position="114"/>
    </location>
</feature>
<dbReference type="AlphaFoldDB" id="A0A3F3GRL8"/>
<keyword evidence="1" id="KW-0472">Membrane</keyword>
<evidence type="ECO:0000313" key="3">
    <source>
        <dbReference type="Proteomes" id="UP000061227"/>
    </source>
</evidence>
<keyword evidence="3" id="KW-1185">Reference proteome</keyword>
<keyword evidence="1" id="KW-1133">Transmembrane helix</keyword>
<dbReference type="RefSeq" id="WP_059375837.1">
    <property type="nucleotide sequence ID" value="NZ_DF968063.1"/>
</dbReference>
<dbReference type="OrthoDB" id="2257846at2"/>
<evidence type="ECO:0000313" key="2">
    <source>
        <dbReference type="EMBL" id="GAP02331.1"/>
    </source>
</evidence>
<protein>
    <submittedName>
        <fullName evidence="2">Putative ATP synthase F0, A subunit</fullName>
    </submittedName>
</protein>
<feature type="transmembrane region" description="Helical" evidence="1">
    <location>
        <begin position="40"/>
        <end position="62"/>
    </location>
</feature>
<gene>
    <name evidence="2" type="ORF">FPFC_012110</name>
</gene>
<sequence length="235" mass="26871">MGMLANSHVLSLIMAFVFIIVYILVQIFNKSIRFKNFVELGKAVFLSLIIGSYSLFNIFSVYTKAKILAPDKILVPLDPGLFFDSLLQNNLNEKPAWTYGLPLFILQIVLTVIAVKTTRNYKWKSWVLGANILTLLMFNWLPWDNLLNTSASLIQFLGRLELIIVLMLAVGACLYANQSLLRKSTVLTISLFMCLFSLFGFYQTHQNYINTDNHEKLTSGNYEYVITNKSNTHDY</sequence>
<dbReference type="Proteomes" id="UP000061227">
    <property type="component" value="Unassembled WGS sequence"/>
</dbReference>
<feature type="transmembrane region" description="Helical" evidence="1">
    <location>
        <begin position="6"/>
        <end position="28"/>
    </location>
</feature>
<keyword evidence="1" id="KW-0812">Transmembrane</keyword>
<name>A0A3F3GRL8_9LACO</name>
<evidence type="ECO:0000256" key="1">
    <source>
        <dbReference type="SAM" id="Phobius"/>
    </source>
</evidence>
<dbReference type="EMBL" id="DF968063">
    <property type="protein sequence ID" value="GAP02331.1"/>
    <property type="molecule type" value="Genomic_DNA"/>
</dbReference>
<proteinExistence type="predicted"/>
<feature type="transmembrane region" description="Helical" evidence="1">
    <location>
        <begin position="184"/>
        <end position="202"/>
    </location>
</feature>
<accession>A0A3F3GRL8</accession>
<organism evidence="2 3">
    <name type="scientific">Fructobacillus pseudoficulneus</name>
    <dbReference type="NCBI Taxonomy" id="220714"/>
    <lineage>
        <taxon>Bacteria</taxon>
        <taxon>Bacillati</taxon>
        <taxon>Bacillota</taxon>
        <taxon>Bacilli</taxon>
        <taxon>Lactobacillales</taxon>
        <taxon>Lactobacillaceae</taxon>
        <taxon>Fructobacillus</taxon>
    </lineage>
</organism>
<dbReference type="STRING" id="220714.SAMN05660469_0283"/>
<feature type="transmembrane region" description="Helical" evidence="1">
    <location>
        <begin position="155"/>
        <end position="177"/>
    </location>
</feature>